<dbReference type="Proteomes" id="UP000053557">
    <property type="component" value="Unassembled WGS sequence"/>
</dbReference>
<sequence length="68" mass="8122">MVIRRHERPNPLLKHLATYRKSPKPQLKLGREEIEHLARQQAESLLTHPEMRKKIKEAIQKTKRHGHC</sequence>
<accession>A0A101XTA8</accession>
<keyword evidence="2" id="KW-1185">Reference proteome</keyword>
<proteinExistence type="predicted"/>
<gene>
    <name evidence="1" type="ORF">ATW55_12130</name>
</gene>
<comment type="caution">
    <text evidence="1">The sequence shown here is derived from an EMBL/GenBank/DDBJ whole genome shotgun (WGS) entry which is preliminary data.</text>
</comment>
<evidence type="ECO:0000313" key="1">
    <source>
        <dbReference type="EMBL" id="KUO97064.1"/>
    </source>
</evidence>
<evidence type="ECO:0000313" key="2">
    <source>
        <dbReference type="Proteomes" id="UP000053557"/>
    </source>
</evidence>
<organism evidence="1 2">
    <name type="scientific">Ferroacidibacillus organovorans</name>
    <dbReference type="NCBI Taxonomy" id="1765683"/>
    <lineage>
        <taxon>Bacteria</taxon>
        <taxon>Bacillati</taxon>
        <taxon>Bacillota</taxon>
        <taxon>Bacilli</taxon>
        <taxon>Bacillales</taxon>
        <taxon>Alicyclobacillaceae</taxon>
        <taxon>Ferroacidibacillus</taxon>
    </lineage>
</organism>
<reference evidence="1 2" key="1">
    <citation type="submission" date="2015-12" db="EMBL/GenBank/DDBJ databases">
        <title>Draft genome sequence of Acidibacillus ferrooxidans ITV001, isolated from a chalcopyrite acid mine drainage site in Brazil.</title>
        <authorList>
            <person name="Dall'Agnol H."/>
            <person name="Nancucheo I."/>
            <person name="Johnson B."/>
            <person name="Oliveira R."/>
            <person name="Leite L."/>
            <person name="Pylro V."/>
            <person name="Nunes G.L."/>
            <person name="Tzotzos G."/>
            <person name="Fernandes G.R."/>
            <person name="Dutra J."/>
            <person name="Orellana S.C."/>
            <person name="Oliveira G."/>
        </authorList>
    </citation>
    <scope>NUCLEOTIDE SEQUENCE [LARGE SCALE GENOMIC DNA]</scope>
    <source>
        <strain evidence="2">ITV01</strain>
    </source>
</reference>
<dbReference type="AlphaFoldDB" id="A0A101XTA8"/>
<name>A0A101XTA8_9BACL</name>
<dbReference type="EMBL" id="LPVJ01000006">
    <property type="protein sequence ID" value="KUO97064.1"/>
    <property type="molecule type" value="Genomic_DNA"/>
</dbReference>
<protein>
    <submittedName>
        <fullName evidence="1">Uncharacterized protein</fullName>
    </submittedName>
</protein>